<name>A0ABP6CSC5_9ACTN</name>
<feature type="region of interest" description="Disordered" evidence="6">
    <location>
        <begin position="1"/>
        <end position="58"/>
    </location>
</feature>
<dbReference type="PROSITE" id="PS50110">
    <property type="entry name" value="RESPONSE_REGULATORY"/>
    <property type="match status" value="1"/>
</dbReference>
<dbReference type="SUPFAM" id="SSF46894">
    <property type="entry name" value="C-terminal effector domain of the bipartite response regulators"/>
    <property type="match status" value="1"/>
</dbReference>
<keyword evidence="4" id="KW-0804">Transcription</keyword>
<evidence type="ECO:0000259" key="7">
    <source>
        <dbReference type="PROSITE" id="PS50043"/>
    </source>
</evidence>
<dbReference type="PROSITE" id="PS50043">
    <property type="entry name" value="HTH_LUXR_2"/>
    <property type="match status" value="1"/>
</dbReference>
<dbReference type="SMART" id="SM00448">
    <property type="entry name" value="REC"/>
    <property type="match status" value="1"/>
</dbReference>
<dbReference type="Gene3D" id="3.40.50.2300">
    <property type="match status" value="1"/>
</dbReference>
<dbReference type="PRINTS" id="PR00038">
    <property type="entry name" value="HTHLUXR"/>
</dbReference>
<dbReference type="PANTHER" id="PTHR43214:SF41">
    <property type="entry name" value="NITRATE_NITRITE RESPONSE REGULATOR PROTEIN NARP"/>
    <property type="match status" value="1"/>
</dbReference>
<dbReference type="PANTHER" id="PTHR43214">
    <property type="entry name" value="TWO-COMPONENT RESPONSE REGULATOR"/>
    <property type="match status" value="1"/>
</dbReference>
<dbReference type="CDD" id="cd06170">
    <property type="entry name" value="LuxR_C_like"/>
    <property type="match status" value="1"/>
</dbReference>
<proteinExistence type="predicted"/>
<feature type="compositionally biased region" description="Low complexity" evidence="6">
    <location>
        <begin position="20"/>
        <end position="49"/>
    </location>
</feature>
<gene>
    <name evidence="9" type="ORF">GCM10010307_14030</name>
</gene>
<keyword evidence="2" id="KW-0805">Transcription regulation</keyword>
<evidence type="ECO:0000313" key="10">
    <source>
        <dbReference type="Proteomes" id="UP001500151"/>
    </source>
</evidence>
<dbReference type="EMBL" id="BAAASJ010000018">
    <property type="protein sequence ID" value="GAA2626314.1"/>
    <property type="molecule type" value="Genomic_DNA"/>
</dbReference>
<dbReference type="InterPro" id="IPR001789">
    <property type="entry name" value="Sig_transdc_resp-reg_receiver"/>
</dbReference>
<protein>
    <submittedName>
        <fullName evidence="9">Response regulator transcription factor</fullName>
    </submittedName>
</protein>
<dbReference type="RefSeq" id="WP_344388246.1">
    <property type="nucleotide sequence ID" value="NZ_BAAASJ010000018.1"/>
</dbReference>
<feature type="modified residue" description="4-aspartylphosphate" evidence="5">
    <location>
        <position position="117"/>
    </location>
</feature>
<dbReference type="Pfam" id="PF00072">
    <property type="entry name" value="Response_reg"/>
    <property type="match status" value="1"/>
</dbReference>
<keyword evidence="3" id="KW-0238">DNA-binding</keyword>
<sequence>MSDANEPAGTVEPGGGATGAGAAEGPAAGTGSAAADAPSQAAAEANDPAGTPDSADAGPVRRVRVVLVDDHRMFRTGVQAEIGQTERTGVEVVGEAADVDQAVSVITATRPEVVLLDVHLPGGGGVEVLRRCAALMADAEQPVRFLALSVSDAAEDVIGVIRGGARGYVTKTITGTDLVNSVFRVQDGDAVFSPRLAGFVLDAFASTDAPPVDEDLDRLTQREREVLRLIARGYAYKEIAKQLFISVKTVESHVSAVLRKLQLSNRHELTRWATARRLV</sequence>
<evidence type="ECO:0000256" key="5">
    <source>
        <dbReference type="PROSITE-ProRule" id="PRU00169"/>
    </source>
</evidence>
<reference evidence="10" key="1">
    <citation type="journal article" date="2019" name="Int. J. Syst. Evol. Microbiol.">
        <title>The Global Catalogue of Microorganisms (GCM) 10K type strain sequencing project: providing services to taxonomists for standard genome sequencing and annotation.</title>
        <authorList>
            <consortium name="The Broad Institute Genomics Platform"/>
            <consortium name="The Broad Institute Genome Sequencing Center for Infectious Disease"/>
            <person name="Wu L."/>
            <person name="Ma J."/>
        </authorList>
    </citation>
    <scope>NUCLEOTIDE SEQUENCE [LARGE SCALE GENOMIC DNA]</scope>
    <source>
        <strain evidence="10">JCM 4524</strain>
    </source>
</reference>
<dbReference type="InterPro" id="IPR016032">
    <property type="entry name" value="Sig_transdc_resp-reg_C-effctor"/>
</dbReference>
<comment type="caution">
    <text evidence="9">The sequence shown here is derived from an EMBL/GenBank/DDBJ whole genome shotgun (WGS) entry which is preliminary data.</text>
</comment>
<dbReference type="InterPro" id="IPR011006">
    <property type="entry name" value="CheY-like_superfamily"/>
</dbReference>
<keyword evidence="1 5" id="KW-0597">Phosphoprotein</keyword>
<dbReference type="InterPro" id="IPR058245">
    <property type="entry name" value="NreC/VraR/RcsB-like_REC"/>
</dbReference>
<evidence type="ECO:0000256" key="3">
    <source>
        <dbReference type="ARBA" id="ARBA00023125"/>
    </source>
</evidence>
<dbReference type="SUPFAM" id="SSF52172">
    <property type="entry name" value="CheY-like"/>
    <property type="match status" value="1"/>
</dbReference>
<dbReference type="Pfam" id="PF00196">
    <property type="entry name" value="GerE"/>
    <property type="match status" value="1"/>
</dbReference>
<evidence type="ECO:0000256" key="6">
    <source>
        <dbReference type="SAM" id="MobiDB-lite"/>
    </source>
</evidence>
<evidence type="ECO:0000256" key="4">
    <source>
        <dbReference type="ARBA" id="ARBA00023163"/>
    </source>
</evidence>
<dbReference type="Proteomes" id="UP001500151">
    <property type="component" value="Unassembled WGS sequence"/>
</dbReference>
<evidence type="ECO:0000313" key="9">
    <source>
        <dbReference type="EMBL" id="GAA2626314.1"/>
    </source>
</evidence>
<dbReference type="SMART" id="SM00421">
    <property type="entry name" value="HTH_LUXR"/>
    <property type="match status" value="1"/>
</dbReference>
<dbReference type="InterPro" id="IPR039420">
    <property type="entry name" value="WalR-like"/>
</dbReference>
<organism evidence="9 10">
    <name type="scientific">Streptomyces vastus</name>
    <dbReference type="NCBI Taxonomy" id="285451"/>
    <lineage>
        <taxon>Bacteria</taxon>
        <taxon>Bacillati</taxon>
        <taxon>Actinomycetota</taxon>
        <taxon>Actinomycetes</taxon>
        <taxon>Kitasatosporales</taxon>
        <taxon>Streptomycetaceae</taxon>
        <taxon>Streptomyces</taxon>
    </lineage>
</organism>
<keyword evidence="10" id="KW-1185">Reference proteome</keyword>
<feature type="domain" description="Response regulatory" evidence="8">
    <location>
        <begin position="64"/>
        <end position="186"/>
    </location>
</feature>
<feature type="domain" description="HTH luxR-type" evidence="7">
    <location>
        <begin position="212"/>
        <end position="277"/>
    </location>
</feature>
<dbReference type="PROSITE" id="PS00622">
    <property type="entry name" value="HTH_LUXR_1"/>
    <property type="match status" value="1"/>
</dbReference>
<evidence type="ECO:0000256" key="2">
    <source>
        <dbReference type="ARBA" id="ARBA00023015"/>
    </source>
</evidence>
<dbReference type="InterPro" id="IPR000792">
    <property type="entry name" value="Tscrpt_reg_LuxR_C"/>
</dbReference>
<accession>A0ABP6CSC5</accession>
<evidence type="ECO:0000259" key="8">
    <source>
        <dbReference type="PROSITE" id="PS50110"/>
    </source>
</evidence>
<dbReference type="CDD" id="cd17535">
    <property type="entry name" value="REC_NarL-like"/>
    <property type="match status" value="1"/>
</dbReference>
<feature type="compositionally biased region" description="Low complexity" evidence="6">
    <location>
        <begin position="1"/>
        <end position="11"/>
    </location>
</feature>
<evidence type="ECO:0000256" key="1">
    <source>
        <dbReference type="ARBA" id="ARBA00022553"/>
    </source>
</evidence>